<gene>
    <name evidence="7" type="ORF">BJ554DRAFT_650</name>
</gene>
<keyword evidence="4" id="KW-0028">Amino-acid biosynthesis</keyword>
<protein>
    <recommendedName>
        <fullName evidence="2">chorismate mutase</fullName>
        <ecNumber evidence="2">5.4.99.5</ecNumber>
    </recommendedName>
</protein>
<dbReference type="GO" id="GO:0046417">
    <property type="term" value="P:chorismate metabolic process"/>
    <property type="evidence" value="ECO:0007669"/>
    <property type="project" value="InterPro"/>
</dbReference>
<sequence length="165" mass="18072">PERQIARPPGAATTTPNFRSLSLSISLSLALSVMATNLLTQVTFSLDDLRNTLIRMEDSIIFGKGAGKFARNSKIYQPGAFRFEDGAKSEGKSFLEYFLHDVEAVHGEDGGSVGRFDPLWTRSCPAVSTFPHLFSPDEYAFTSPLPDPILPPLPYPRLLAANDVN</sequence>
<dbReference type="GO" id="GO:0005737">
    <property type="term" value="C:cytoplasm"/>
    <property type="evidence" value="ECO:0007669"/>
    <property type="project" value="UniProtKB-SubCell"/>
</dbReference>
<dbReference type="PANTHER" id="PTHR21145:SF12">
    <property type="entry name" value="CHORISMATE MUTASE"/>
    <property type="match status" value="1"/>
</dbReference>
<dbReference type="GO" id="GO:0004106">
    <property type="term" value="F:chorismate mutase activity"/>
    <property type="evidence" value="ECO:0007669"/>
    <property type="project" value="UniProtKB-EC"/>
</dbReference>
<dbReference type="AlphaFoldDB" id="A0A8H8DIF3"/>
<evidence type="ECO:0000256" key="1">
    <source>
        <dbReference type="ARBA" id="ARBA00004496"/>
    </source>
</evidence>
<dbReference type="InterPro" id="IPR037039">
    <property type="entry name" value="CM_AroQ_sf_eucaryotic"/>
</dbReference>
<organism evidence="7 8">
    <name type="scientific">Olpidium bornovanus</name>
    <dbReference type="NCBI Taxonomy" id="278681"/>
    <lineage>
        <taxon>Eukaryota</taxon>
        <taxon>Fungi</taxon>
        <taxon>Fungi incertae sedis</taxon>
        <taxon>Olpidiomycota</taxon>
        <taxon>Olpidiomycotina</taxon>
        <taxon>Olpidiomycetes</taxon>
        <taxon>Olpidiales</taxon>
        <taxon>Olpidiaceae</taxon>
        <taxon>Olpidium</taxon>
    </lineage>
</organism>
<dbReference type="InterPro" id="IPR036263">
    <property type="entry name" value="Chorismate_II_sf"/>
</dbReference>
<accession>A0A8H8DIF3</accession>
<dbReference type="UniPathway" id="UPA00120">
    <property type="reaction ID" value="UER00203"/>
</dbReference>
<dbReference type="SUPFAM" id="SSF48600">
    <property type="entry name" value="Chorismate mutase II"/>
    <property type="match status" value="1"/>
</dbReference>
<evidence type="ECO:0000313" key="8">
    <source>
        <dbReference type="Proteomes" id="UP000673691"/>
    </source>
</evidence>
<feature type="non-terminal residue" evidence="7">
    <location>
        <position position="165"/>
    </location>
</feature>
<evidence type="ECO:0000256" key="5">
    <source>
        <dbReference type="ARBA" id="ARBA00023235"/>
    </source>
</evidence>
<dbReference type="InterPro" id="IPR008238">
    <property type="entry name" value="Chorismate_mutase_AroQ_euk"/>
</dbReference>
<evidence type="ECO:0000256" key="4">
    <source>
        <dbReference type="ARBA" id="ARBA00023222"/>
    </source>
</evidence>
<proteinExistence type="predicted"/>
<keyword evidence="8" id="KW-1185">Reference proteome</keyword>
<dbReference type="Proteomes" id="UP000673691">
    <property type="component" value="Unassembled WGS sequence"/>
</dbReference>
<evidence type="ECO:0000256" key="2">
    <source>
        <dbReference type="ARBA" id="ARBA00012404"/>
    </source>
</evidence>
<evidence type="ECO:0000256" key="3">
    <source>
        <dbReference type="ARBA" id="ARBA00022490"/>
    </source>
</evidence>
<comment type="subcellular location">
    <subcellularLocation>
        <location evidence="1">Cytoplasm</location>
    </subcellularLocation>
</comment>
<evidence type="ECO:0000313" key="7">
    <source>
        <dbReference type="EMBL" id="KAG5459022.1"/>
    </source>
</evidence>
<keyword evidence="5" id="KW-0413">Isomerase</keyword>
<dbReference type="OrthoDB" id="191918at2759"/>
<name>A0A8H8DIF3_9FUNG</name>
<reference evidence="7 8" key="1">
    <citation type="journal article" name="Sci. Rep.">
        <title>Genome-scale phylogenetic analyses confirm Olpidium as the closest living zoosporic fungus to the non-flagellated, terrestrial fungi.</title>
        <authorList>
            <person name="Chang Y."/>
            <person name="Rochon D."/>
            <person name="Sekimoto S."/>
            <person name="Wang Y."/>
            <person name="Chovatia M."/>
            <person name="Sandor L."/>
            <person name="Salamov A."/>
            <person name="Grigoriev I.V."/>
            <person name="Stajich J.E."/>
            <person name="Spatafora J.W."/>
        </authorList>
    </citation>
    <scope>NUCLEOTIDE SEQUENCE [LARGE SCALE GENOMIC DNA]</scope>
    <source>
        <strain evidence="7">S191</strain>
    </source>
</reference>
<dbReference type="Gene3D" id="1.10.590.10">
    <property type="entry name" value="Chorismate mutase, AroQ class superfamily, eukaryotic"/>
    <property type="match status" value="1"/>
</dbReference>
<feature type="non-terminal residue" evidence="7">
    <location>
        <position position="1"/>
    </location>
</feature>
<comment type="caution">
    <text evidence="7">The sequence shown here is derived from an EMBL/GenBank/DDBJ whole genome shotgun (WGS) entry which is preliminary data.</text>
</comment>
<keyword evidence="4" id="KW-0057">Aromatic amino acid biosynthesis</keyword>
<dbReference type="PANTHER" id="PTHR21145">
    <property type="entry name" value="CHORISMATE MUTASE"/>
    <property type="match status" value="1"/>
</dbReference>
<evidence type="ECO:0000256" key="6">
    <source>
        <dbReference type="ARBA" id="ARBA00023979"/>
    </source>
</evidence>
<keyword evidence="3" id="KW-0963">Cytoplasm</keyword>
<comment type="catalytic activity">
    <reaction evidence="6">
        <text>chorismate = prephenate</text>
        <dbReference type="Rhea" id="RHEA:13897"/>
        <dbReference type="ChEBI" id="CHEBI:29748"/>
        <dbReference type="ChEBI" id="CHEBI:29934"/>
        <dbReference type="EC" id="5.4.99.5"/>
    </reaction>
    <physiologicalReaction direction="left-to-right" evidence="6">
        <dbReference type="Rhea" id="RHEA:13898"/>
    </physiologicalReaction>
</comment>
<keyword evidence="4" id="KW-0584">Phenylalanine biosynthesis</keyword>
<dbReference type="GO" id="GO:0009094">
    <property type="term" value="P:L-phenylalanine biosynthetic process"/>
    <property type="evidence" value="ECO:0007669"/>
    <property type="project" value="UniProtKB-KW"/>
</dbReference>
<dbReference type="EMBL" id="JAEFCI010007503">
    <property type="protein sequence ID" value="KAG5459022.1"/>
    <property type="molecule type" value="Genomic_DNA"/>
</dbReference>
<dbReference type="EC" id="5.4.99.5" evidence="2"/>